<dbReference type="EMBL" id="JBHUIM010000001">
    <property type="protein sequence ID" value="MFD2245151.1"/>
    <property type="molecule type" value="Genomic_DNA"/>
</dbReference>
<dbReference type="Gene3D" id="2.60.40.420">
    <property type="entry name" value="Cupredoxins - blue copper proteins"/>
    <property type="match status" value="1"/>
</dbReference>
<feature type="signal peptide" evidence="4">
    <location>
        <begin position="1"/>
        <end position="25"/>
    </location>
</feature>
<comment type="subcellular location">
    <subcellularLocation>
        <location evidence="1">Cell envelope</location>
    </subcellularLocation>
</comment>
<keyword evidence="2" id="KW-0479">Metal-binding</keyword>
<feature type="chain" id="PRO_5047305759" evidence="4">
    <location>
        <begin position="26"/>
        <end position="681"/>
    </location>
</feature>
<dbReference type="InterPro" id="IPR051403">
    <property type="entry name" value="NosZ/Cyto_c_oxidase_sub2"/>
</dbReference>
<gene>
    <name evidence="5" type="primary">nosZ</name>
    <name evidence="5" type="ORF">ACFSKP_02725</name>
</gene>
<dbReference type="InterPro" id="IPR041114">
    <property type="entry name" value="Nos_propeller"/>
</dbReference>
<dbReference type="InterPro" id="IPR008972">
    <property type="entry name" value="Cupredoxin"/>
</dbReference>
<dbReference type="InterPro" id="IPR011045">
    <property type="entry name" value="N2O_reductase_N"/>
</dbReference>
<organism evidence="5 6">
    <name type="scientific">Pontibacter ruber</name>
    <dbReference type="NCBI Taxonomy" id="1343895"/>
    <lineage>
        <taxon>Bacteria</taxon>
        <taxon>Pseudomonadati</taxon>
        <taxon>Bacteroidota</taxon>
        <taxon>Cytophagia</taxon>
        <taxon>Cytophagales</taxon>
        <taxon>Hymenobacteraceae</taxon>
        <taxon>Pontibacter</taxon>
    </lineage>
</organism>
<comment type="caution">
    <text evidence="5">The sequence shown here is derived from an EMBL/GenBank/DDBJ whole genome shotgun (WGS) entry which is preliminary data.</text>
</comment>
<dbReference type="PANTHER" id="PTHR42838:SF2">
    <property type="entry name" value="NITROUS-OXIDE REDUCTASE"/>
    <property type="match status" value="1"/>
</dbReference>
<keyword evidence="3" id="KW-0186">Copper</keyword>
<dbReference type="InterPro" id="IPR001505">
    <property type="entry name" value="Copper_CuA"/>
</dbReference>
<reference evidence="6" key="1">
    <citation type="journal article" date="2019" name="Int. J. Syst. Evol. Microbiol.">
        <title>The Global Catalogue of Microorganisms (GCM) 10K type strain sequencing project: providing services to taxonomists for standard genome sequencing and annotation.</title>
        <authorList>
            <consortium name="The Broad Institute Genomics Platform"/>
            <consortium name="The Broad Institute Genome Sequencing Center for Infectious Disease"/>
            <person name="Wu L."/>
            <person name="Ma J."/>
        </authorList>
    </citation>
    <scope>NUCLEOTIDE SEQUENCE [LARGE SCALE GENOMIC DNA]</scope>
    <source>
        <strain evidence="6">CGMCC 4.1782</strain>
    </source>
</reference>
<dbReference type="GO" id="GO:0050304">
    <property type="term" value="F:nitrous-oxide reductase activity"/>
    <property type="evidence" value="ECO:0007669"/>
    <property type="project" value="UniProtKB-EC"/>
</dbReference>
<proteinExistence type="predicted"/>
<dbReference type="PROSITE" id="PS51257">
    <property type="entry name" value="PROKAR_LIPOPROTEIN"/>
    <property type="match status" value="1"/>
</dbReference>
<dbReference type="InterPro" id="IPR015943">
    <property type="entry name" value="WD40/YVTN_repeat-like_dom_sf"/>
</dbReference>
<keyword evidence="4" id="KW-0732">Signal</keyword>
<dbReference type="SUPFAM" id="SSF50974">
    <property type="entry name" value="Nitrous oxide reductase, N-terminal domain"/>
    <property type="match status" value="1"/>
</dbReference>
<name>A0ABW5CRZ7_9BACT</name>
<dbReference type="PANTHER" id="PTHR42838">
    <property type="entry name" value="CYTOCHROME C OXIDASE SUBUNIT II"/>
    <property type="match status" value="1"/>
</dbReference>
<evidence type="ECO:0000256" key="2">
    <source>
        <dbReference type="ARBA" id="ARBA00022723"/>
    </source>
</evidence>
<keyword evidence="6" id="KW-1185">Reference proteome</keyword>
<evidence type="ECO:0000313" key="5">
    <source>
        <dbReference type="EMBL" id="MFD2245151.1"/>
    </source>
</evidence>
<dbReference type="InterPro" id="IPR026468">
    <property type="entry name" value="Nitrous_oxide_Rdtase_Sec-dep"/>
</dbReference>
<evidence type="ECO:0000313" key="6">
    <source>
        <dbReference type="Proteomes" id="UP001597374"/>
    </source>
</evidence>
<dbReference type="CDD" id="cd04223">
    <property type="entry name" value="N2OR_C"/>
    <property type="match status" value="1"/>
</dbReference>
<accession>A0ABW5CRZ7</accession>
<sequence>METLINKLRNVAPKAALLMAVAAGAALQGCSRSESGDRGGATASALSSDAASAVYVAPGKHDELYSFLSGGFNGQVSVYGLPSGRLLKIIPVFSQHAENGYGYNEETKAMLQTSHGFVPWDDLHHPKLSRSNGTTDGRWLFVNGNNTPRVARVDLTTFETVEIMEIPNSAGNHCSPYPTNNNEYVIAGTRFSVPLDMKGGTSDVSLEDYEKEFRGSISFIKIDQEKGDMDLDFQILVPGFDYDLANGGKGPSEDWVFFTTYNSEKSGTLKEIGASQNDKDYLAAINWKLAAKYAKEGKAREMPANYYHNKMDKGTHTAKSTVKKKVRYLLPEDCPGMMYLLPAPKSPHGIDVDPSGEFMVVSGKLASAIPVFSFAKMQDAIKNKKFDGEKNGIPVLQYESVLKGEVKEPGLGPLHTEFDGKGNAYTSMFVSSEVVKWKLNDLKVMDRIPVYYSVGHLMIPGGDTKEPYGKYLVAMNKITKDRYLPTGPELAHSAQLIDISGDKMKLLLDFPTVAEPHYAQAIKADLVAPKSVKFHKLDENKHPQAAKKESEASVTRKGNVVHAKMTSIRSHFTPDNIEGVQVGDTVYFHVTNLEQDWDVPHGFAVMGANTSETLIMPGATQTLKWVPKKAGVYPMYCTDFCSALHQEMQGYVRVSPKGSNVPIKFSTGKKKQNIPGVASTK</sequence>
<evidence type="ECO:0000256" key="1">
    <source>
        <dbReference type="ARBA" id="ARBA00004196"/>
    </source>
</evidence>
<evidence type="ECO:0000256" key="3">
    <source>
        <dbReference type="ARBA" id="ARBA00023008"/>
    </source>
</evidence>
<dbReference type="Gene3D" id="2.130.10.10">
    <property type="entry name" value="YVTN repeat-like/Quinoprotein amine dehydrogenase"/>
    <property type="match status" value="1"/>
</dbReference>
<evidence type="ECO:0000256" key="4">
    <source>
        <dbReference type="SAM" id="SignalP"/>
    </source>
</evidence>
<keyword evidence="5" id="KW-0560">Oxidoreductase</keyword>
<dbReference type="SUPFAM" id="SSF49503">
    <property type="entry name" value="Cupredoxins"/>
    <property type="match status" value="1"/>
</dbReference>
<dbReference type="PROSITE" id="PS00078">
    <property type="entry name" value="COX2"/>
    <property type="match status" value="1"/>
</dbReference>
<dbReference type="RefSeq" id="WP_250429414.1">
    <property type="nucleotide sequence ID" value="NZ_JALPRR010000002.1"/>
</dbReference>
<dbReference type="Proteomes" id="UP001597374">
    <property type="component" value="Unassembled WGS sequence"/>
</dbReference>
<dbReference type="Pfam" id="PF18764">
    <property type="entry name" value="nos_propeller"/>
    <property type="match status" value="1"/>
</dbReference>
<dbReference type="InterPro" id="IPR034205">
    <property type="entry name" value="N2OR_C"/>
</dbReference>
<protein>
    <submittedName>
        <fullName evidence="5">Sec-dependent nitrous-oxide reductase</fullName>
        <ecNumber evidence="5">1.7.2.4</ecNumber>
    </submittedName>
</protein>
<dbReference type="EC" id="1.7.2.4" evidence="5"/>
<dbReference type="NCBIfam" id="TIGR04246">
    <property type="entry name" value="nitrous_NosZ_Gp"/>
    <property type="match status" value="1"/>
</dbReference>